<comment type="caution">
    <text evidence="1">The sequence shown here is derived from an EMBL/GenBank/DDBJ whole genome shotgun (WGS) entry which is preliminary data.</text>
</comment>
<dbReference type="Proteomes" id="UP000828048">
    <property type="component" value="Chromosome 11"/>
</dbReference>
<protein>
    <submittedName>
        <fullName evidence="1">Uncharacterized protein</fullName>
    </submittedName>
</protein>
<reference evidence="1 2" key="1">
    <citation type="journal article" date="2021" name="Hortic Res">
        <title>High-quality reference genome and annotation aids understanding of berry development for evergreen blueberry (Vaccinium darrowii).</title>
        <authorList>
            <person name="Yu J."/>
            <person name="Hulse-Kemp A.M."/>
            <person name="Babiker E."/>
            <person name="Staton M."/>
        </authorList>
    </citation>
    <scope>NUCLEOTIDE SEQUENCE [LARGE SCALE GENOMIC DNA]</scope>
    <source>
        <strain evidence="2">cv. NJ 8807/NJ 8810</strain>
        <tissue evidence="1">Young leaf</tissue>
    </source>
</reference>
<evidence type="ECO:0000313" key="2">
    <source>
        <dbReference type="Proteomes" id="UP000828048"/>
    </source>
</evidence>
<gene>
    <name evidence="1" type="ORF">Vadar_022244</name>
</gene>
<keyword evidence="2" id="KW-1185">Reference proteome</keyword>
<organism evidence="1 2">
    <name type="scientific">Vaccinium darrowii</name>
    <dbReference type="NCBI Taxonomy" id="229202"/>
    <lineage>
        <taxon>Eukaryota</taxon>
        <taxon>Viridiplantae</taxon>
        <taxon>Streptophyta</taxon>
        <taxon>Embryophyta</taxon>
        <taxon>Tracheophyta</taxon>
        <taxon>Spermatophyta</taxon>
        <taxon>Magnoliopsida</taxon>
        <taxon>eudicotyledons</taxon>
        <taxon>Gunneridae</taxon>
        <taxon>Pentapetalae</taxon>
        <taxon>asterids</taxon>
        <taxon>Ericales</taxon>
        <taxon>Ericaceae</taxon>
        <taxon>Vaccinioideae</taxon>
        <taxon>Vaccinieae</taxon>
        <taxon>Vaccinium</taxon>
    </lineage>
</organism>
<proteinExistence type="predicted"/>
<accession>A0ACB7YNS3</accession>
<name>A0ACB7YNS3_9ERIC</name>
<evidence type="ECO:0000313" key="1">
    <source>
        <dbReference type="EMBL" id="KAH7855190.1"/>
    </source>
</evidence>
<dbReference type="EMBL" id="CM037161">
    <property type="protein sequence ID" value="KAH7855190.1"/>
    <property type="molecule type" value="Genomic_DNA"/>
</dbReference>
<sequence length="116" mass="13422">MGDSTGEDITYREYYNRGGDENMTGRVNWKGYKVMRHYYEALQYTTNKFINGNTRIPQIGVLYYGANSSEMNAYLGRPWRDLSTVIIMESFIDAIFNPLGWEPMGDSTGEEVTYQE</sequence>